<accession>A0A0K8J4H8</accession>
<dbReference type="SUPFAM" id="SSF51306">
    <property type="entry name" value="LexA/Signal peptidase"/>
    <property type="match status" value="1"/>
</dbReference>
<dbReference type="Gene3D" id="2.10.109.10">
    <property type="entry name" value="Umud Fragment, subunit A"/>
    <property type="match status" value="1"/>
</dbReference>
<proteinExistence type="inferred from homology"/>
<feature type="region of interest" description="Disordered" evidence="8">
    <location>
        <begin position="1"/>
        <end position="32"/>
    </location>
</feature>
<dbReference type="GO" id="GO:0004252">
    <property type="term" value="F:serine-type endopeptidase activity"/>
    <property type="evidence" value="ECO:0007669"/>
    <property type="project" value="InterPro"/>
</dbReference>
<comment type="catalytic activity">
    <reaction evidence="1 7">
        <text>Cleavage of hydrophobic, N-terminal signal or leader sequences from secreted and periplasmic proteins.</text>
        <dbReference type="EC" id="3.4.21.89"/>
    </reaction>
</comment>
<reference evidence="11" key="1">
    <citation type="submission" date="2015-09" db="EMBL/GenBank/DDBJ databases">
        <authorList>
            <person name="Wibberg D."/>
        </authorList>
    </citation>
    <scope>NUCLEOTIDE SEQUENCE [LARGE SCALE GENOMIC DNA]</scope>
    <source>
        <strain evidence="11">SD1D</strain>
    </source>
</reference>
<keyword evidence="11" id="KW-1185">Reference proteome</keyword>
<feature type="transmembrane region" description="Helical" evidence="7">
    <location>
        <begin position="65"/>
        <end position="84"/>
    </location>
</feature>
<evidence type="ECO:0000256" key="6">
    <source>
        <dbReference type="PIRSR" id="PIRSR600223-1"/>
    </source>
</evidence>
<dbReference type="GO" id="GO:0009003">
    <property type="term" value="F:signal peptidase activity"/>
    <property type="evidence" value="ECO:0007669"/>
    <property type="project" value="UniProtKB-EC"/>
</dbReference>
<dbReference type="NCBIfam" id="TIGR02227">
    <property type="entry name" value="sigpep_I_bact"/>
    <property type="match status" value="1"/>
</dbReference>
<dbReference type="Proteomes" id="UP000196053">
    <property type="component" value="Chromosome I"/>
</dbReference>
<evidence type="ECO:0000256" key="7">
    <source>
        <dbReference type="RuleBase" id="RU362042"/>
    </source>
</evidence>
<keyword evidence="7" id="KW-1133">Transmembrane helix</keyword>
<evidence type="ECO:0000256" key="8">
    <source>
        <dbReference type="SAM" id="MobiDB-lite"/>
    </source>
</evidence>
<evidence type="ECO:0000259" key="9">
    <source>
        <dbReference type="Pfam" id="PF10502"/>
    </source>
</evidence>
<comment type="subcellular location">
    <subcellularLocation>
        <location evidence="2">Cell membrane</location>
        <topology evidence="2">Single-pass type II membrane protein</topology>
    </subcellularLocation>
    <subcellularLocation>
        <location evidence="7">Membrane</location>
        <topology evidence="7">Single-pass type II membrane protein</topology>
    </subcellularLocation>
</comment>
<dbReference type="EC" id="3.4.21.89" evidence="4 7"/>
<keyword evidence="7" id="KW-0812">Transmembrane</keyword>
<gene>
    <name evidence="10" type="ORF">SD1D_1024</name>
</gene>
<keyword evidence="7" id="KW-0645">Protease</keyword>
<dbReference type="PANTHER" id="PTHR43390">
    <property type="entry name" value="SIGNAL PEPTIDASE I"/>
    <property type="match status" value="1"/>
</dbReference>
<name>A0A0K8J4H8_9FIRM</name>
<dbReference type="KEGG" id="hsd:SD1D_1024"/>
<dbReference type="PROSITE" id="PS00760">
    <property type="entry name" value="SPASE_I_2"/>
    <property type="match status" value="1"/>
</dbReference>
<dbReference type="InterPro" id="IPR019757">
    <property type="entry name" value="Pept_S26A_signal_pept_1_Lys-AS"/>
</dbReference>
<organism evidence="10 11">
    <name type="scientific">Herbinix luporum</name>
    <dbReference type="NCBI Taxonomy" id="1679721"/>
    <lineage>
        <taxon>Bacteria</taxon>
        <taxon>Bacillati</taxon>
        <taxon>Bacillota</taxon>
        <taxon>Clostridia</taxon>
        <taxon>Lachnospirales</taxon>
        <taxon>Lachnospiraceae</taxon>
        <taxon>Herbinix</taxon>
    </lineage>
</organism>
<protein>
    <recommendedName>
        <fullName evidence="4 7">Signal peptidase I</fullName>
        <ecNumber evidence="4 7">3.4.21.89</ecNumber>
    </recommendedName>
</protein>
<dbReference type="EMBL" id="LN879430">
    <property type="protein sequence ID" value="CUH92571.1"/>
    <property type="molecule type" value="Genomic_DNA"/>
</dbReference>
<feature type="compositionally biased region" description="Polar residues" evidence="8">
    <location>
        <begin position="1"/>
        <end position="13"/>
    </location>
</feature>
<dbReference type="InterPro" id="IPR019758">
    <property type="entry name" value="Pept_S26A_signal_pept_1_CS"/>
</dbReference>
<evidence type="ECO:0000256" key="2">
    <source>
        <dbReference type="ARBA" id="ARBA00004401"/>
    </source>
</evidence>
<dbReference type="InterPro" id="IPR019533">
    <property type="entry name" value="Peptidase_S26"/>
</dbReference>
<dbReference type="AlphaFoldDB" id="A0A0K8J4H8"/>
<feature type="active site" evidence="6">
    <location>
        <position position="93"/>
    </location>
</feature>
<evidence type="ECO:0000256" key="3">
    <source>
        <dbReference type="ARBA" id="ARBA00009370"/>
    </source>
</evidence>
<dbReference type="PANTHER" id="PTHR43390:SF1">
    <property type="entry name" value="CHLOROPLAST PROCESSING PEPTIDASE"/>
    <property type="match status" value="1"/>
</dbReference>
<evidence type="ECO:0000313" key="11">
    <source>
        <dbReference type="Proteomes" id="UP000196053"/>
    </source>
</evidence>
<feature type="domain" description="Peptidase S26" evidence="9">
    <location>
        <begin position="66"/>
        <end position="221"/>
    </location>
</feature>
<comment type="similarity">
    <text evidence="3 7">Belongs to the peptidase S26 family.</text>
</comment>
<dbReference type="PRINTS" id="PR00727">
    <property type="entry name" value="LEADERPTASE"/>
</dbReference>
<feature type="active site" evidence="6">
    <location>
        <position position="137"/>
    </location>
</feature>
<evidence type="ECO:0000256" key="4">
    <source>
        <dbReference type="ARBA" id="ARBA00013208"/>
    </source>
</evidence>
<dbReference type="InterPro" id="IPR036286">
    <property type="entry name" value="LexA/Signal_pep-like_sf"/>
</dbReference>
<evidence type="ECO:0000256" key="1">
    <source>
        <dbReference type="ARBA" id="ARBA00000677"/>
    </source>
</evidence>
<dbReference type="CDD" id="cd06530">
    <property type="entry name" value="S26_SPase_I"/>
    <property type="match status" value="1"/>
</dbReference>
<dbReference type="GO" id="GO:0006465">
    <property type="term" value="P:signal peptide processing"/>
    <property type="evidence" value="ECO:0007669"/>
    <property type="project" value="InterPro"/>
</dbReference>
<keyword evidence="5 7" id="KW-0378">Hydrolase</keyword>
<sequence>MDLNQVDGNSRSTDLTDEYRSENFPSENDDEGLENLEVDLNESIDDSMEYAPKTPNLLKRFLYDLIFYAVLLFACVYIIPNYVLQRTIVDGESMENTLFDGDHLYVEKISYRFDILKRFDIIVFYPYGRENEDYYVKRIIGLPGETIQIVDGKIYINGEVLEENYGNEPILDPGRAAQPITLEEDEYFVLGDNRNISKDSRYPIVGNVKKKNIGGKAFFRVSPLKKFGPID</sequence>
<dbReference type="GO" id="GO:0005886">
    <property type="term" value="C:plasma membrane"/>
    <property type="evidence" value="ECO:0007669"/>
    <property type="project" value="UniProtKB-SubCell"/>
</dbReference>
<dbReference type="Pfam" id="PF10502">
    <property type="entry name" value="Peptidase_S26"/>
    <property type="match status" value="1"/>
</dbReference>
<evidence type="ECO:0000256" key="5">
    <source>
        <dbReference type="ARBA" id="ARBA00022801"/>
    </source>
</evidence>
<keyword evidence="7" id="KW-0472">Membrane</keyword>
<dbReference type="PROSITE" id="PS00761">
    <property type="entry name" value="SPASE_I_3"/>
    <property type="match status" value="1"/>
</dbReference>
<dbReference type="InterPro" id="IPR000223">
    <property type="entry name" value="Pept_S26A_signal_pept_1"/>
</dbReference>
<evidence type="ECO:0000313" key="10">
    <source>
        <dbReference type="EMBL" id="CUH92571.1"/>
    </source>
</evidence>